<keyword evidence="4 10" id="KW-0245">EGF-like domain</keyword>
<feature type="domain" description="Ig-like" evidence="13">
    <location>
        <begin position="2757"/>
        <end position="2844"/>
    </location>
</feature>
<keyword evidence="2" id="KW-0964">Secreted</keyword>
<feature type="domain" description="Ig-like" evidence="13">
    <location>
        <begin position="2942"/>
        <end position="3028"/>
    </location>
</feature>
<evidence type="ECO:0000259" key="13">
    <source>
        <dbReference type="PROSITE" id="PS50835"/>
    </source>
</evidence>
<evidence type="ECO:0000256" key="3">
    <source>
        <dbReference type="ARBA" id="ARBA00022530"/>
    </source>
</evidence>
<keyword evidence="7" id="KW-0106">Calcium</keyword>
<feature type="domain" description="EGF-like" evidence="12">
    <location>
        <begin position="3719"/>
        <end position="3757"/>
    </location>
</feature>
<feature type="disulfide bond" evidence="10">
    <location>
        <begin position="3870"/>
        <end position="3880"/>
    </location>
</feature>
<feature type="domain" description="Ig-like" evidence="13">
    <location>
        <begin position="2017"/>
        <end position="2107"/>
    </location>
</feature>
<dbReference type="SUPFAM" id="SSF57184">
    <property type="entry name" value="Growth factor receptor domain"/>
    <property type="match status" value="1"/>
</dbReference>
<feature type="domain" description="Ig-like" evidence="13">
    <location>
        <begin position="599"/>
        <end position="670"/>
    </location>
</feature>
<accession>A0ABM4FJF9</accession>
<dbReference type="InterPro" id="IPR026823">
    <property type="entry name" value="cEGF"/>
</dbReference>
<dbReference type="PROSITE" id="PS01186">
    <property type="entry name" value="EGF_2"/>
    <property type="match status" value="1"/>
</dbReference>
<dbReference type="Pfam" id="PF25106">
    <property type="entry name" value="VWA_4"/>
    <property type="match status" value="1"/>
</dbReference>
<evidence type="ECO:0000256" key="4">
    <source>
        <dbReference type="ARBA" id="ARBA00022536"/>
    </source>
</evidence>
<dbReference type="SMART" id="SM00179">
    <property type="entry name" value="EGF_CA"/>
    <property type="match status" value="4"/>
</dbReference>
<dbReference type="PROSITE" id="PS50026">
    <property type="entry name" value="EGF_3"/>
    <property type="match status" value="3"/>
</dbReference>
<dbReference type="PROSITE" id="PS01187">
    <property type="entry name" value="EGF_CA"/>
    <property type="match status" value="1"/>
</dbReference>
<dbReference type="InterPro" id="IPR009030">
    <property type="entry name" value="Growth_fac_rcpt_cys_sf"/>
</dbReference>
<feature type="domain" description="Ig-like" evidence="13">
    <location>
        <begin position="3123"/>
        <end position="3209"/>
    </location>
</feature>
<evidence type="ECO:0000256" key="7">
    <source>
        <dbReference type="ARBA" id="ARBA00022837"/>
    </source>
</evidence>
<dbReference type="SUPFAM" id="SSF48726">
    <property type="entry name" value="Immunoglobulin"/>
    <property type="match status" value="33"/>
</dbReference>
<evidence type="ECO:0000256" key="5">
    <source>
        <dbReference type="ARBA" id="ARBA00022729"/>
    </source>
</evidence>
<keyword evidence="8 10" id="KW-1015">Disulfide bond</keyword>
<dbReference type="SUPFAM" id="SSF57196">
    <property type="entry name" value="EGF/Laminin"/>
    <property type="match status" value="1"/>
</dbReference>
<dbReference type="InterPro" id="IPR006605">
    <property type="entry name" value="G2_nidogen/fibulin_G2F"/>
</dbReference>
<dbReference type="PROSITE" id="PS50835">
    <property type="entry name" value="IG_LIKE"/>
    <property type="match status" value="33"/>
</dbReference>
<dbReference type="PROSITE" id="PS50993">
    <property type="entry name" value="NIDOGEN_G2"/>
    <property type="match status" value="1"/>
</dbReference>
<feature type="domain" description="Ig-like" evidence="13">
    <location>
        <begin position="1431"/>
        <end position="1520"/>
    </location>
</feature>
<comment type="subcellular location">
    <subcellularLocation>
        <location evidence="1">Secreted</location>
        <location evidence="1">Extracellular space</location>
        <location evidence="1">Extracellular matrix</location>
    </subcellularLocation>
</comment>
<feature type="domain" description="Ig-like" evidence="13">
    <location>
        <begin position="1525"/>
        <end position="1614"/>
    </location>
</feature>
<keyword evidence="5 11" id="KW-0732">Signal</keyword>
<name>A0ABM4FJF9_9AVES</name>
<dbReference type="SMART" id="SM00181">
    <property type="entry name" value="EGF"/>
    <property type="match status" value="4"/>
</dbReference>
<dbReference type="InterPro" id="IPR009017">
    <property type="entry name" value="GFP"/>
</dbReference>
<dbReference type="SMART" id="SM00408">
    <property type="entry name" value="IGc2"/>
    <property type="match status" value="33"/>
</dbReference>
<feature type="domain" description="Ig-like" evidence="13">
    <location>
        <begin position="3303"/>
        <end position="3387"/>
    </location>
</feature>
<dbReference type="InterPro" id="IPR018097">
    <property type="entry name" value="EGF_Ca-bd_CS"/>
</dbReference>
<dbReference type="Pfam" id="PF23560">
    <property type="entry name" value="GBD_Hemicentin"/>
    <property type="match status" value="1"/>
</dbReference>
<dbReference type="PANTHER" id="PTHR45080:SF28">
    <property type="entry name" value="HEMICENTIN-2"/>
    <property type="match status" value="1"/>
</dbReference>
<dbReference type="InterPro" id="IPR000742">
    <property type="entry name" value="EGF"/>
</dbReference>
<feature type="domain" description="Ig-like" evidence="13">
    <location>
        <begin position="1153"/>
        <end position="1241"/>
    </location>
</feature>
<feature type="domain" description="Ig-like" evidence="13">
    <location>
        <begin position="2296"/>
        <end position="2386"/>
    </location>
</feature>
<feature type="domain" description="Ig-like" evidence="13">
    <location>
        <begin position="3214"/>
        <end position="3297"/>
    </location>
</feature>
<feature type="domain" description="Ig-like" evidence="13">
    <location>
        <begin position="508"/>
        <end position="594"/>
    </location>
</feature>
<feature type="domain" description="Ig-like" evidence="13">
    <location>
        <begin position="1337"/>
        <end position="1426"/>
    </location>
</feature>
<feature type="domain" description="Ig-like" evidence="13">
    <location>
        <begin position="1246"/>
        <end position="1334"/>
    </location>
</feature>
<feature type="domain" description="EGF-like" evidence="12">
    <location>
        <begin position="3762"/>
        <end position="3802"/>
    </location>
</feature>
<dbReference type="PROSITE" id="PS00010">
    <property type="entry name" value="ASX_HYDROXYL"/>
    <property type="match status" value="3"/>
</dbReference>
<feature type="domain" description="EGF-like" evidence="12">
    <location>
        <begin position="3866"/>
        <end position="3905"/>
    </location>
</feature>
<feature type="domain" description="Nidogen G2 beta-barrel" evidence="14">
    <location>
        <begin position="3483"/>
        <end position="3705"/>
    </location>
</feature>
<keyword evidence="9" id="KW-0325">Glycoprotein</keyword>
<feature type="domain" description="Ig-like" evidence="13">
    <location>
        <begin position="874"/>
        <end position="960"/>
    </location>
</feature>
<dbReference type="PANTHER" id="PTHR45080">
    <property type="entry name" value="CONTACTIN 5"/>
    <property type="match status" value="1"/>
</dbReference>
<feature type="domain" description="Ig-like" evidence="13">
    <location>
        <begin position="688"/>
        <end position="758"/>
    </location>
</feature>
<dbReference type="InterPro" id="IPR050958">
    <property type="entry name" value="Cell_Adh-Cytoskel_Orgn"/>
</dbReference>
<gene>
    <name evidence="16" type="primary">HMCN2</name>
</gene>
<feature type="signal peptide" evidence="11">
    <location>
        <begin position="1"/>
        <end position="21"/>
    </location>
</feature>
<feature type="domain" description="Ig-like" evidence="13">
    <location>
        <begin position="1815"/>
        <end position="1899"/>
    </location>
</feature>
<evidence type="ECO:0000256" key="9">
    <source>
        <dbReference type="ARBA" id="ARBA00023180"/>
    </source>
</evidence>
<evidence type="ECO:0000256" key="1">
    <source>
        <dbReference type="ARBA" id="ARBA00004498"/>
    </source>
</evidence>
<feature type="domain" description="Ig-like" evidence="13">
    <location>
        <begin position="2112"/>
        <end position="2199"/>
    </location>
</feature>
<feature type="domain" description="Ig-like" evidence="13">
    <location>
        <begin position="2664"/>
        <end position="2754"/>
    </location>
</feature>
<comment type="caution">
    <text evidence="10">Lacks conserved residue(s) required for the propagation of feature annotation.</text>
</comment>
<keyword evidence="3" id="KW-0272">Extracellular matrix</keyword>
<dbReference type="SMART" id="SM00406">
    <property type="entry name" value="IGv"/>
    <property type="match status" value="9"/>
</dbReference>
<dbReference type="InterPro" id="IPR056861">
    <property type="entry name" value="HMCN1-like_VWA"/>
</dbReference>
<dbReference type="Gene3D" id="2.60.40.10">
    <property type="entry name" value="Immunoglobulins"/>
    <property type="match status" value="33"/>
</dbReference>
<dbReference type="GeneID" id="106486062"/>
<feature type="domain" description="Ig-like" evidence="13">
    <location>
        <begin position="2849"/>
        <end position="2937"/>
    </location>
</feature>
<dbReference type="Gene3D" id="2.10.25.10">
    <property type="entry name" value="Laminin"/>
    <property type="match status" value="4"/>
</dbReference>
<dbReference type="InterPro" id="IPR013098">
    <property type="entry name" value="Ig_I-set"/>
</dbReference>
<feature type="domain" description="Ig-like" evidence="13">
    <location>
        <begin position="777"/>
        <end position="867"/>
    </location>
</feature>
<dbReference type="InterPro" id="IPR049883">
    <property type="entry name" value="NOTCH1_EGF-like"/>
</dbReference>
<evidence type="ECO:0000259" key="12">
    <source>
        <dbReference type="PROSITE" id="PS50026"/>
    </source>
</evidence>
<dbReference type="InterPro" id="IPR056475">
    <property type="entry name" value="GBD_Hemicentin/VWA7"/>
</dbReference>
<dbReference type="InterPro" id="IPR007110">
    <property type="entry name" value="Ig-like_dom"/>
</dbReference>
<dbReference type="Pfam" id="PF12662">
    <property type="entry name" value="cEGF"/>
    <property type="match status" value="1"/>
</dbReference>
<dbReference type="InterPro" id="IPR000152">
    <property type="entry name" value="EGF-type_Asp/Asn_hydroxyl_site"/>
</dbReference>
<dbReference type="Pfam" id="PF13927">
    <property type="entry name" value="Ig_3"/>
    <property type="match status" value="11"/>
</dbReference>
<feature type="domain" description="Ig-like" evidence="13">
    <location>
        <begin position="2483"/>
        <end position="2568"/>
    </location>
</feature>
<feature type="domain" description="Ig-like" evidence="13">
    <location>
        <begin position="2391"/>
        <end position="2478"/>
    </location>
</feature>
<keyword evidence="6" id="KW-0677">Repeat</keyword>
<proteinExistence type="predicted"/>
<evidence type="ECO:0000256" key="2">
    <source>
        <dbReference type="ARBA" id="ARBA00022525"/>
    </source>
</evidence>
<dbReference type="InterPro" id="IPR001881">
    <property type="entry name" value="EGF-like_Ca-bd_dom"/>
</dbReference>
<feature type="domain" description="Ig-like" evidence="13">
    <location>
        <begin position="965"/>
        <end position="1050"/>
    </location>
</feature>
<dbReference type="SUPFAM" id="SSF53300">
    <property type="entry name" value="vWA-like"/>
    <property type="match status" value="1"/>
</dbReference>
<feature type="domain" description="Ig-like" evidence="13">
    <location>
        <begin position="3394"/>
        <end position="3479"/>
    </location>
</feature>
<organism evidence="15 16">
    <name type="scientific">Apteryx mantelli</name>
    <name type="common">North Island brown kiwi</name>
    <dbReference type="NCBI Taxonomy" id="2696672"/>
    <lineage>
        <taxon>Eukaryota</taxon>
        <taxon>Metazoa</taxon>
        <taxon>Chordata</taxon>
        <taxon>Craniata</taxon>
        <taxon>Vertebrata</taxon>
        <taxon>Euteleostomi</taxon>
        <taxon>Archelosauria</taxon>
        <taxon>Archosauria</taxon>
        <taxon>Dinosauria</taxon>
        <taxon>Saurischia</taxon>
        <taxon>Theropoda</taxon>
        <taxon>Coelurosauria</taxon>
        <taxon>Aves</taxon>
        <taxon>Palaeognathae</taxon>
        <taxon>Apterygiformes</taxon>
        <taxon>Apterygidae</taxon>
        <taxon>Apteryx</taxon>
    </lineage>
</organism>
<feature type="domain" description="Ig-like" evidence="13">
    <location>
        <begin position="3033"/>
        <end position="3119"/>
    </location>
</feature>
<protein>
    <submittedName>
        <fullName evidence="16">Hemicentin-2</fullName>
    </submittedName>
</protein>
<dbReference type="SMART" id="SM00409">
    <property type="entry name" value="IG"/>
    <property type="match status" value="33"/>
</dbReference>
<dbReference type="InterPro" id="IPR003598">
    <property type="entry name" value="Ig_sub2"/>
</dbReference>
<evidence type="ECO:0000313" key="16">
    <source>
        <dbReference type="RefSeq" id="XP_067165090.1"/>
    </source>
</evidence>
<dbReference type="InterPro" id="IPR036465">
    <property type="entry name" value="vWFA_dom_sf"/>
</dbReference>
<feature type="domain" description="Ig-like" evidence="13">
    <location>
        <begin position="419"/>
        <end position="503"/>
    </location>
</feature>
<dbReference type="Pfam" id="PF07474">
    <property type="entry name" value="G2F"/>
    <property type="match status" value="1"/>
</dbReference>
<feature type="domain" description="Ig-like" evidence="13">
    <location>
        <begin position="1619"/>
        <end position="1707"/>
    </location>
</feature>
<reference evidence="16" key="1">
    <citation type="submission" date="2025-08" db="UniProtKB">
        <authorList>
            <consortium name="RefSeq"/>
        </authorList>
    </citation>
    <scope>IDENTIFICATION</scope>
    <source>
        <tissue evidence="16">Blood</tissue>
    </source>
</reference>
<feature type="domain" description="Ig-like" evidence="13">
    <location>
        <begin position="1055"/>
        <end position="1148"/>
    </location>
</feature>
<evidence type="ECO:0000259" key="14">
    <source>
        <dbReference type="PROSITE" id="PS50993"/>
    </source>
</evidence>
<sequence length="4064" mass="432366">MPLRAGAFAGLWLLLAPGLAAAPAGAPGVTLAFVFDVTGSMYDDLAQVIDGASRILERTLGGAKPVRNYVLVPFHDPDVGPATLTADPQHFQRRLQELYVQGGGDCPEMSVGAIRLAVEISHPGSFIYVFSDARAKDYEEQEELLQLLQHKQSQVVFVLTGDCGDRSHPGYRVYERIAATSSGQIFHLDKQQVKEVLKWVEEAIQASKVHLLSTDHEAGGEHTWRMPFDSSLKEVTISLSGPAPEIEVRDPAGKVLEEGQDLKELLSIPNSAKVVAMEPHEPGTWSVKTQSSGRHSVRITGVSNVNFQASFSTQSDFDPSQPGERPVQGLPISVGVNCTGLKPPGHLQEIELVDSSGHPLLSVPMRPVSNASSGQLWVGSQLRAPPGDFLLKVKGEDAQGYPLHRLSGVTYTSVVPGLPKVNISSKIQAYNREPQLISCSAQSEIPFRLQLSRGGKKLGEGRFFRGSGNSSWLIPMVSKSDEGFYECTATSKVGATRARTFVSVAEPPPRLLAPGNITALPGQDVVMSCAVLGDVPYNLTWSWDGKAVQLEDGRTRLLQNRSLEISSVQPGDGGQYECIAHNAHGAASASVWLFIQEAPWVKVDSSPQQFTKGEELRLNCTTGGHPLPRTTWKRWGRTLEEDERVFVDAQGTLHITAAVPADAGNYSCHAGSLLGWDERAVALEYTEPPVILAVTPTVKALAGEDVVLECWVSGVPAPRIVWYKGEQEVAASPGGMQRGVLQLQAVREEDSGEYICEALSEAGAAFDGIVLDVGSAPWFSEEPEDALVEIGESVSLLCRVEGSPRPRIAWSRQDGKPVVGQHGPFDVSRRLEADELFIDSASLDDQAVYICEAQNEFGKIQAEVKLAVTGHEAPEIARGPPRLRVLGGQPVSLPCVVLAGKPFPVRRWLKHGQPVTPGGRYSVRADGSLHVDQASQEDAGSYTCVVTNAVGSHRHNVSLDVHVPPSIELGPALITTTEGVAVTLQCNATGVPPPTVTWAKGTEPVSQSHRYHLGSNGTLMIPLPYPGDAGTYFCTATNTAGSSSREVQLSVSTKPRISVNGSRELSGPITILAVAGQETILPCEVHGYPAPLVTWTQESQPVPLTSTRYSVLPSGSLRLAEPRVTDNGFYTCTATNAAGNASLSYSLEVQAPPQLLISDGERHMTAIANDSLQIHCHATGFPAPQVQWLKNGHPLDELDEVVVSEDGRTLVIPHVGLSDEGLYVCQGSNEAGGAQAEVRVLVQVPPNIEPGEVNVTVLENATASLQCLASGVPAPDIAWYKGPEQLLAGPGLVLSRDGKHLEIQHAQTSDSGSYRCVASSMAGGAEIWYSLQVTVPPSFSSAEPAAVSVLEGQVVQLACECHGIPFPTLTWWKDGKLLSTKPGSPELVSAGGRMLYIEKVRLADKGSYTCECRNAVGSISKEYRLGVHALPRIQGSSKALRKVSVVKAGETVLECEAVGTPPPTVTWVKDGQPVVNGDGLLLTDQGRRLRILKAEVTHSGRYVCLATNAVGQEEREFDVAVHVPPEFIQGSGSTTNISVSLHRALTLTCETSGVPPPIVTWFWNSSPVIPGEHTRVLSGGWMLRLPRTRAQDGGLYSCLASNVAGEARRDFHVEVLVPPRIESMDEEEGVKVPEGQPITWSCLATGNPQPKITWLKDGHPLTSGDTYSISPDGSILHITQTALSDAGRYSCVASNSVADQTKHYLLNVLVSPMFPGEVHDATTEDVTVIINNPISLICEALAYPSPNITWLKDEVPLEASRNVHLLPGGHGLQILNALEEDAGTYSCIVASEAGEAVKNYTVKVLVPPWIAKDDPSGELAVTEVKTKVNSTVTLECESWAVPEPTIQWYKDGQLLESAGHLQILSEGQILQIKPAGILDSGHYTCVATNVVGEDDKDFSVHIQVPPLFQRPGSANEAFEILYREEDQDGEVVEHRQAVLDNPAALYCDTSAIPPPRLTWYKDGEPLSSSQEVLILLGGRVLQLPAVREEDAGRYTCEAANDAGEDRMHYELEVLTAPVIHGSMEDLVEEVTATVNSTVHLKCEATGNPAPAVSWLWNDVPIVAGPRHQLLEDGEVLQVAAVEVGDTGSYTCVAENPAGSAEKHFALTVQEPPRIMGTNPESIDGIVDGSVSLVCDVRSHPDVEIVWYKDGRVLQLGEEAFVTPGSRILQIPHVQLSSTGIYMCVALNAAGRDEKLFILTVHVPPGIEDPRQETLDTAMGSPLILTCEVTGVPVPAVTWLKDGQLLESSPERGLVSRGAQLQISPLQPFHEGRYTCLVQGPDAEARKDFLVLVRVAPRIASAGVPSEHSVLEGSGVTLECRAEGQPAPRVTWLKDGQPLGLQPPSRARLAPDGSSLLLEGLQAADAGAYTCLAENSAGEDTRLHTLSVLVPPSIESGGTEVVRGVLAGLVMLECRARGSQPLRLSWLKDGLPLRLSPRVRLLSAGRTLRISPAQVSDAGLYTCVAASQAGVADRSFVLQIQVPPVLEETPESSEEQAVMAGSEVTFACKATGSPVPALSWLKDGEPLAPESNGAGSRLHLEAVRPADSGVYSCLAVNEAGEASKHFRLVVMEPPHVEAPAQPVEMSITVGAPLELTCLVTGVPLPTVTWEKDGRLLAGPRLVAGNESTLRIESAEVADAGLYTCLATSPAGEDSGTFHVRAQAPPSIAGAGETHSITAPAGGQLTLECPADAVPPPRIEWHREGSPLQEDARTQVLAEGRFLQIRALLVTDGGEYSCTASNALGRTSLRFQVDIHVAPEIQPGPEEVSVPVNGSAVLPCQAEGWPVPQVTWRKDGQLLPLHRSPRLRLLPGGSLRIDPVQVQDSGHYLCVASSPAGSDRRGLDLQVLVPPAIAPGPSNFTLVAQQPALLACEATGSPEPRVTWEKNGRPLNPHLPPGAYRLQPLGSLLIASPSLQDEGRFECVATNAAGEARKPFLVAVHVPPTIADDLTDVAVTRLSPAVLTCYASGMPPPAVSWSKEGAQLGRHGGGYRVLPTGALEIRQVLPAHAGRYTCTARNAAGAARKHLLLTVHEPPVVKPLPSMVMVMVNASAVLSCEATGVPPPVITWQKEGVSVPRGPGFKMLPNGQLHLLRASVEDAGIYLCVAQNPSGTASGRTRLIVQVPPAIEAGPTELAVLEGLEALLPCVARGIPEPRVSWSREGAPVRGRGAKGIVLPSGELLLRDVQEGDAGSYSCMAANSAGKAIRRLHLSVYTLPTFTRLPGDVVLSRGEQLELVCAAKGNPEPRITWTANGQPVTDGVLGQSGRSTLRRDTITQAAGGTYVCHAENSAGAVSTASVVRVREAPVLRGEPSAYQVEPLGGDALLECEARGLPAPLVRWSKDGVPLAASHRLRQLHDGSLAIRGTASTDAGHYRCVAENEVGTAAKVVTLVLQSAPGVQVRPREAAVSAGQRVLLHCEVSGEPTPSVEWRRDGAPLQESPRVRVLPNATLLIGAAGREDAGSYACLARNPLGSAVAHASLAVRAEPRRVRGSLIGVINAQEFGVATLNASVLEDPRAGTAAVWSSIGNIPPSVGPLMRVLVAVIAPVYWSFAHAGGDTQSGFLLTQGAFRQESQVEFATGELLRITHAAQGLDAVGALLLDSVISGSVPESVAEAVVLLQDFGERYIQTGPGQLYGESVQSFAQEGLVARARCNHTIEYDPALGRQPLRVQHVQARSVKASFDPASEELLFQLSASLDAGANGDQCPAGFVLGPQQLYCVDVDECTQGSHACRYHQVCENAPGTYRCTCPRGYRSQGAGRPCLDVNECLQVPQPCAFECRNLPGSYACLCPPGRALLQDGKSCSEPGAAAAGGSPPGAPVRRLRPSSRLQGRSFYARLPVGREGTALGLGTPTPCPPGFVKRNGACTDLDECQMLNQCQHECRNSEGSYRCACPAGYRLLPNGRTCHDVDECAEGTRRCGAGQLCFNTRGGAQCVEAPCPAGYRRGSSPGLCFHRCVPDCGSGSPSTLQYKLLPLPRGVAAGRDVIHLAAFSRGAALRNGTVFTVLEREPGAPFALRDEGGRGIVSTLRPLRAPGVHRLAVQALALGGQRARSVFVILISVSPYPY</sequence>
<dbReference type="RefSeq" id="XP_067165090.1">
    <property type="nucleotide sequence ID" value="XM_067308989.1"/>
</dbReference>
<dbReference type="Gene3D" id="2.40.155.10">
    <property type="entry name" value="Green fluorescent protein"/>
    <property type="match status" value="1"/>
</dbReference>
<feature type="chain" id="PRO_5046961936" evidence="11">
    <location>
        <begin position="22"/>
        <end position="4064"/>
    </location>
</feature>
<evidence type="ECO:0000256" key="10">
    <source>
        <dbReference type="PROSITE-ProRule" id="PRU00076"/>
    </source>
</evidence>
<keyword evidence="15" id="KW-1185">Reference proteome</keyword>
<dbReference type="InterPro" id="IPR003599">
    <property type="entry name" value="Ig_sub"/>
</dbReference>
<dbReference type="Pfam" id="PF07645">
    <property type="entry name" value="EGF_CA"/>
    <property type="match status" value="2"/>
</dbReference>
<feature type="domain" description="Ig-like" evidence="13">
    <location>
        <begin position="2203"/>
        <end position="2278"/>
    </location>
</feature>
<dbReference type="InterPro" id="IPR036179">
    <property type="entry name" value="Ig-like_dom_sf"/>
</dbReference>
<evidence type="ECO:0000256" key="6">
    <source>
        <dbReference type="ARBA" id="ARBA00022737"/>
    </source>
</evidence>
<feature type="domain" description="Ig-like" evidence="13">
    <location>
        <begin position="1905"/>
        <end position="2012"/>
    </location>
</feature>
<feature type="domain" description="Ig-like" evidence="13">
    <location>
        <begin position="2573"/>
        <end position="2657"/>
    </location>
</feature>
<dbReference type="Pfam" id="PF07679">
    <property type="entry name" value="I-set"/>
    <property type="match status" value="21"/>
</dbReference>
<dbReference type="Gene3D" id="3.40.50.410">
    <property type="entry name" value="von Willebrand factor, type A domain"/>
    <property type="match status" value="1"/>
</dbReference>
<dbReference type="CDD" id="cd00096">
    <property type="entry name" value="Ig"/>
    <property type="match status" value="13"/>
</dbReference>
<dbReference type="SUPFAM" id="SSF54511">
    <property type="entry name" value="GFP-like"/>
    <property type="match status" value="1"/>
</dbReference>
<dbReference type="SMART" id="SM00682">
    <property type="entry name" value="G2F"/>
    <property type="match status" value="1"/>
</dbReference>
<evidence type="ECO:0000313" key="15">
    <source>
        <dbReference type="Proteomes" id="UP001652627"/>
    </source>
</evidence>
<evidence type="ECO:0000256" key="11">
    <source>
        <dbReference type="SAM" id="SignalP"/>
    </source>
</evidence>
<dbReference type="Proteomes" id="UP001652627">
    <property type="component" value="Chromosome 21"/>
</dbReference>
<evidence type="ECO:0000256" key="8">
    <source>
        <dbReference type="ARBA" id="ARBA00023157"/>
    </source>
</evidence>
<dbReference type="CDD" id="cd00054">
    <property type="entry name" value="EGF_CA"/>
    <property type="match status" value="4"/>
</dbReference>
<dbReference type="InterPro" id="IPR013106">
    <property type="entry name" value="Ig_V-set"/>
</dbReference>
<feature type="domain" description="Ig-like" evidence="13">
    <location>
        <begin position="1712"/>
        <end position="1803"/>
    </location>
</feature>
<dbReference type="InterPro" id="IPR013783">
    <property type="entry name" value="Ig-like_fold"/>
</dbReference>